<name>A0AAE3ALT8_9FIRM</name>
<evidence type="ECO:0000256" key="1">
    <source>
        <dbReference type="SAM" id="SignalP"/>
    </source>
</evidence>
<feature type="signal peptide" evidence="1">
    <location>
        <begin position="1"/>
        <end position="20"/>
    </location>
</feature>
<keyword evidence="3" id="KW-1185">Reference proteome</keyword>
<dbReference type="SUPFAM" id="SSF53850">
    <property type="entry name" value="Periplasmic binding protein-like II"/>
    <property type="match status" value="1"/>
</dbReference>
<comment type="caution">
    <text evidence="2">The sequence shown here is derived from an EMBL/GenBank/DDBJ whole genome shotgun (WGS) entry which is preliminary data.</text>
</comment>
<dbReference type="InterPro" id="IPR006059">
    <property type="entry name" value="SBP"/>
</dbReference>
<evidence type="ECO:0000313" key="3">
    <source>
        <dbReference type="Proteomes" id="UP001199424"/>
    </source>
</evidence>
<dbReference type="RefSeq" id="WP_308448881.1">
    <property type="nucleotide sequence ID" value="NZ_JAJEQC010000004.1"/>
</dbReference>
<gene>
    <name evidence="2" type="ORF">LKD31_05040</name>
</gene>
<dbReference type="PROSITE" id="PS51257">
    <property type="entry name" value="PROKAR_LIPOPROTEIN"/>
    <property type="match status" value="1"/>
</dbReference>
<accession>A0AAE3ALT8</accession>
<sequence length="302" mass="32756">MKRKFAILLSAMLLTQAVCGCGGAAPSATSSASASTDSTASKSSEKAVIVTDEQEFTHENGITRLAKEIYGDLNVEFFVLSEDTQERETQISSLRVEIMAGGGPDGYLLSSPTSNMTFNGEGHPATLFPDVQRTMQAGAFLPLDDYIKESEYLCSEDHFASVFDTGKTDEGQVVLPITYYASVFLLDKAQLADPDFTPKTWDELVNCDDTAVLKVVRNNLYTWCGAGIPRIADYATEKTILTEENLTAQFEDLLAMPASESFDEETALIQSGSYAQTDEGMAYYAQNQDTVNALAIPNTEGA</sequence>
<dbReference type="Proteomes" id="UP001199424">
    <property type="component" value="Unassembled WGS sequence"/>
</dbReference>
<dbReference type="PANTHER" id="PTHR43649:SF12">
    <property type="entry name" value="DIACETYLCHITOBIOSE BINDING PROTEIN DASA"/>
    <property type="match status" value="1"/>
</dbReference>
<dbReference type="InterPro" id="IPR050490">
    <property type="entry name" value="Bact_solute-bd_prot1"/>
</dbReference>
<dbReference type="EMBL" id="JAJEQC010000004">
    <property type="protein sequence ID" value="MCC2136378.1"/>
    <property type="molecule type" value="Genomic_DNA"/>
</dbReference>
<protein>
    <submittedName>
        <fullName evidence="2">Extracellular solute-binding protein</fullName>
    </submittedName>
</protein>
<organism evidence="2 3">
    <name type="scientific">Hominenteromicrobium mulieris</name>
    <dbReference type="NCBI Taxonomy" id="2885357"/>
    <lineage>
        <taxon>Bacteria</taxon>
        <taxon>Bacillati</taxon>
        <taxon>Bacillota</taxon>
        <taxon>Clostridia</taxon>
        <taxon>Eubacteriales</taxon>
        <taxon>Oscillospiraceae</taxon>
        <taxon>Hominenteromicrobium</taxon>
    </lineage>
</organism>
<dbReference type="PANTHER" id="PTHR43649">
    <property type="entry name" value="ARABINOSE-BINDING PROTEIN-RELATED"/>
    <property type="match status" value="1"/>
</dbReference>
<evidence type="ECO:0000313" key="2">
    <source>
        <dbReference type="EMBL" id="MCC2136378.1"/>
    </source>
</evidence>
<dbReference type="AlphaFoldDB" id="A0AAE3ALT8"/>
<dbReference type="Pfam" id="PF01547">
    <property type="entry name" value="SBP_bac_1"/>
    <property type="match status" value="1"/>
</dbReference>
<feature type="chain" id="PRO_5042281048" evidence="1">
    <location>
        <begin position="21"/>
        <end position="302"/>
    </location>
</feature>
<reference evidence="2" key="1">
    <citation type="submission" date="2021-10" db="EMBL/GenBank/DDBJ databases">
        <title>Anaerobic single-cell dispensing facilitates the cultivation of human gut bacteria.</title>
        <authorList>
            <person name="Afrizal A."/>
        </authorList>
    </citation>
    <scope>NUCLEOTIDE SEQUENCE</scope>
    <source>
        <strain evidence="2">CLA-AA-H250</strain>
    </source>
</reference>
<proteinExistence type="predicted"/>
<keyword evidence="1" id="KW-0732">Signal</keyword>
<dbReference type="Gene3D" id="3.40.190.10">
    <property type="entry name" value="Periplasmic binding protein-like II"/>
    <property type="match status" value="1"/>
</dbReference>